<proteinExistence type="inferred from homology"/>
<gene>
    <name evidence="12" type="ORF">AA309_14430</name>
</gene>
<sequence length="589" mass="63067">MAAVTTYSPTGNAYIDGVLGGYKWAVNSLTFSFPTSGSYYGSTYGSGEPLSNFSALNTAQQNTARSTLNMYASVANLRFSEITETTTQHADLRFAESDLPGTAWAYFPSTAAEGGDAWFNSTDYNTPVKGNYAYLTFVHEIGHALGLEHPHESGMPADRDSIEYTVMSYRSYVGASTTSGYVNETWGYAQSLMMYDMAALQHMYGANFTTNSGNTTYKWNPTTGEMMVNGVGQGAPGGNKILLTVWDGGGTDTYDFSNYATALTIDLQPGGWTTTASNQLSKLHYDGSKVAVGNIANALLYKGDARSLIENAVGGSGGDVIIGNTVSNTLWGGSGDDRLSGGIGSDTLEGGAGTDTAMFSGLRAQYDIRHQSNGSIVVADLRSGSSEGMDVTWGVEYFQFTDGLYASANLTLRSAFSALKTAFTAQAYLSANQDVAAAGLNPLDHFVRYGAAEERTGSGVNPVQTVGRTILKGFDADFYLMTNPDVAAAGVNPLDHYNGFGWKEGRDPNAAFDTSDYLELYRDIAAAQVNPLDHYFDFGWREGRDSSSRFDTSSYLAANPDVAAAGVNPLQHYLNYGIYEGRSTWDVLA</sequence>
<dbReference type="GO" id="GO:0004222">
    <property type="term" value="F:metalloendopeptidase activity"/>
    <property type="evidence" value="ECO:0007669"/>
    <property type="project" value="InterPro"/>
</dbReference>
<keyword evidence="7" id="KW-0677">Repeat</keyword>
<evidence type="ECO:0000256" key="1">
    <source>
        <dbReference type="ARBA" id="ARBA00001913"/>
    </source>
</evidence>
<evidence type="ECO:0000256" key="10">
    <source>
        <dbReference type="ARBA" id="ARBA00023049"/>
    </source>
</evidence>
<keyword evidence="6" id="KW-0479">Metal-binding</keyword>
<evidence type="ECO:0000256" key="2">
    <source>
        <dbReference type="ARBA" id="ARBA00004613"/>
    </source>
</evidence>
<dbReference type="RefSeq" id="WP_047189736.1">
    <property type="nucleotide sequence ID" value="NZ_LCYG01000034.1"/>
</dbReference>
<name>A0A0H1RBP4_9HYPH</name>
<dbReference type="InterPro" id="IPR006026">
    <property type="entry name" value="Peptidase_Metallo"/>
</dbReference>
<dbReference type="GO" id="GO:0005509">
    <property type="term" value="F:calcium ion binding"/>
    <property type="evidence" value="ECO:0007669"/>
    <property type="project" value="InterPro"/>
</dbReference>
<feature type="domain" description="Peptidase metallopeptidase" evidence="11">
    <location>
        <begin position="27"/>
        <end position="206"/>
    </location>
</feature>
<dbReference type="PROSITE" id="PS00330">
    <property type="entry name" value="HEMOLYSIN_CALCIUM"/>
    <property type="match status" value="1"/>
</dbReference>
<dbReference type="AlphaFoldDB" id="A0A0H1RBP4"/>
<evidence type="ECO:0000313" key="13">
    <source>
        <dbReference type="Proteomes" id="UP000035489"/>
    </source>
</evidence>
<evidence type="ECO:0000256" key="9">
    <source>
        <dbReference type="ARBA" id="ARBA00022833"/>
    </source>
</evidence>
<dbReference type="InterPro" id="IPR024079">
    <property type="entry name" value="MetalloPept_cat_dom_sf"/>
</dbReference>
<dbReference type="PRINTS" id="PR00313">
    <property type="entry name" value="CABNDNGRPT"/>
</dbReference>
<keyword evidence="4" id="KW-0964">Secreted</keyword>
<keyword evidence="13" id="KW-1185">Reference proteome</keyword>
<evidence type="ECO:0000259" key="11">
    <source>
        <dbReference type="SMART" id="SM00235"/>
    </source>
</evidence>
<dbReference type="PANTHER" id="PTHR10201:SF323">
    <property type="entry name" value="MATRIX METALLOPROTEINASE-21"/>
    <property type="match status" value="1"/>
</dbReference>
<dbReference type="CDD" id="cd04277">
    <property type="entry name" value="ZnMc_serralysin_like"/>
    <property type="match status" value="1"/>
</dbReference>
<organism evidence="12 13">
    <name type="scientific">Microvirga vignae</name>
    <dbReference type="NCBI Taxonomy" id="1225564"/>
    <lineage>
        <taxon>Bacteria</taxon>
        <taxon>Pseudomonadati</taxon>
        <taxon>Pseudomonadota</taxon>
        <taxon>Alphaproteobacteria</taxon>
        <taxon>Hyphomicrobiales</taxon>
        <taxon>Methylobacteriaceae</taxon>
        <taxon>Microvirga</taxon>
    </lineage>
</organism>
<dbReference type="OrthoDB" id="8229716at2"/>
<dbReference type="InterPro" id="IPR011049">
    <property type="entry name" value="Serralysin-like_metalloprot_C"/>
</dbReference>
<dbReference type="SUPFAM" id="SSF51120">
    <property type="entry name" value="beta-Roll"/>
    <property type="match status" value="1"/>
</dbReference>
<protein>
    <recommendedName>
        <fullName evidence="11">Peptidase metallopeptidase domain-containing protein</fullName>
    </recommendedName>
</protein>
<dbReference type="Gene3D" id="2.150.10.10">
    <property type="entry name" value="Serralysin-like metalloprotease, C-terminal"/>
    <property type="match status" value="1"/>
</dbReference>
<dbReference type="Gene3D" id="3.40.390.10">
    <property type="entry name" value="Collagenase (Catalytic Domain)"/>
    <property type="match status" value="1"/>
</dbReference>
<evidence type="ECO:0000313" key="12">
    <source>
        <dbReference type="EMBL" id="KLK92454.1"/>
    </source>
</evidence>
<evidence type="ECO:0000256" key="5">
    <source>
        <dbReference type="ARBA" id="ARBA00022670"/>
    </source>
</evidence>
<dbReference type="PANTHER" id="PTHR10201">
    <property type="entry name" value="MATRIX METALLOPROTEINASE"/>
    <property type="match status" value="1"/>
</dbReference>
<dbReference type="InterPro" id="IPR013858">
    <property type="entry name" value="Peptidase_M10B_C"/>
</dbReference>
<comment type="similarity">
    <text evidence="3">Belongs to the peptidase M10B family.</text>
</comment>
<comment type="caution">
    <text evidence="12">The sequence shown here is derived from an EMBL/GenBank/DDBJ whole genome shotgun (WGS) entry which is preliminary data.</text>
</comment>
<dbReference type="InterPro" id="IPR034033">
    <property type="entry name" value="Serralysin-like"/>
</dbReference>
<evidence type="ECO:0000256" key="4">
    <source>
        <dbReference type="ARBA" id="ARBA00022525"/>
    </source>
</evidence>
<keyword evidence="5" id="KW-0645">Protease</keyword>
<dbReference type="SUPFAM" id="SSF55486">
    <property type="entry name" value="Metalloproteases ('zincins'), catalytic domain"/>
    <property type="match status" value="1"/>
</dbReference>
<evidence type="ECO:0000256" key="3">
    <source>
        <dbReference type="ARBA" id="ARBA00009490"/>
    </source>
</evidence>
<dbReference type="Proteomes" id="UP000035489">
    <property type="component" value="Unassembled WGS sequence"/>
</dbReference>
<keyword evidence="9" id="KW-0862">Zinc</keyword>
<dbReference type="Pfam" id="PF00413">
    <property type="entry name" value="Peptidase_M10"/>
    <property type="match status" value="1"/>
</dbReference>
<reference evidence="12 13" key="1">
    <citation type="submission" date="2015-05" db="EMBL/GenBank/DDBJ databases">
        <title>Draft genome sequence of Microvirga vignae strain BR3299, a novel nitrogen fixing bacteria isolated from Brazil semi-aired region.</title>
        <authorList>
            <person name="Zilli J.E."/>
            <person name="Passos S.R."/>
            <person name="Leite J."/>
            <person name="Baldani J.I."/>
            <person name="Xavier G.R."/>
            <person name="Rumjaneck N.G."/>
            <person name="Simoes-Araujo J.L."/>
        </authorList>
    </citation>
    <scope>NUCLEOTIDE SEQUENCE [LARGE SCALE GENOMIC DNA]</scope>
    <source>
        <strain evidence="12 13">BR3299</strain>
    </source>
</reference>
<dbReference type="EMBL" id="LCYG01000034">
    <property type="protein sequence ID" value="KLK92454.1"/>
    <property type="molecule type" value="Genomic_DNA"/>
</dbReference>
<comment type="cofactor">
    <cofactor evidence="1">
        <name>Ca(2+)</name>
        <dbReference type="ChEBI" id="CHEBI:29108"/>
    </cofactor>
</comment>
<dbReference type="SMART" id="SM00235">
    <property type="entry name" value="ZnMc"/>
    <property type="match status" value="1"/>
</dbReference>
<dbReference type="GO" id="GO:0005615">
    <property type="term" value="C:extracellular space"/>
    <property type="evidence" value="ECO:0007669"/>
    <property type="project" value="InterPro"/>
</dbReference>
<accession>A0A0H1RBP4</accession>
<keyword evidence="10" id="KW-0482">Metalloprotease</keyword>
<dbReference type="InterPro" id="IPR001343">
    <property type="entry name" value="Hemolysn_Ca-bd"/>
</dbReference>
<dbReference type="InterPro" id="IPR001818">
    <property type="entry name" value="Pept_M10_metallopeptidase"/>
</dbReference>
<comment type="subcellular location">
    <subcellularLocation>
        <location evidence="2">Secreted</location>
    </subcellularLocation>
</comment>
<dbReference type="InterPro" id="IPR018511">
    <property type="entry name" value="Hemolysin-typ_Ca-bd_CS"/>
</dbReference>
<dbReference type="GO" id="GO:0006508">
    <property type="term" value="P:proteolysis"/>
    <property type="evidence" value="ECO:0007669"/>
    <property type="project" value="UniProtKB-KW"/>
</dbReference>
<evidence type="ECO:0000256" key="7">
    <source>
        <dbReference type="ARBA" id="ARBA00022737"/>
    </source>
</evidence>
<dbReference type="Pfam" id="PF00353">
    <property type="entry name" value="HemolysinCabind"/>
    <property type="match status" value="1"/>
</dbReference>
<dbReference type="Pfam" id="PF08548">
    <property type="entry name" value="Peptidase_M10_C"/>
    <property type="match status" value="1"/>
</dbReference>
<dbReference type="GO" id="GO:0031012">
    <property type="term" value="C:extracellular matrix"/>
    <property type="evidence" value="ECO:0007669"/>
    <property type="project" value="InterPro"/>
</dbReference>
<evidence type="ECO:0000256" key="6">
    <source>
        <dbReference type="ARBA" id="ARBA00022723"/>
    </source>
</evidence>
<keyword evidence="8" id="KW-0378">Hydrolase</keyword>
<dbReference type="GO" id="GO:0008270">
    <property type="term" value="F:zinc ion binding"/>
    <property type="evidence" value="ECO:0007669"/>
    <property type="project" value="InterPro"/>
</dbReference>
<evidence type="ECO:0000256" key="8">
    <source>
        <dbReference type="ARBA" id="ARBA00022801"/>
    </source>
</evidence>
<dbReference type="STRING" id="1225564.AA309_14430"/>
<dbReference type="PATRIC" id="fig|1225564.3.peg.3756"/>